<dbReference type="Proteomes" id="UP000267469">
    <property type="component" value="Unassembled WGS sequence"/>
</dbReference>
<comment type="caution">
    <text evidence="2">The sequence shown here is derived from an EMBL/GenBank/DDBJ whole genome shotgun (WGS) entry which is preliminary data.</text>
</comment>
<name>A0A3N0EA13_SINP1</name>
<accession>A0A3N0EA13</accession>
<keyword evidence="3" id="KW-1185">Reference proteome</keyword>
<feature type="chain" id="PRO_5018004560" evidence="1">
    <location>
        <begin position="24"/>
        <end position="329"/>
    </location>
</feature>
<dbReference type="RefSeq" id="WP_123216532.1">
    <property type="nucleotide sequence ID" value="NZ_RJTM01000094.1"/>
</dbReference>
<organism evidence="2 3">
    <name type="scientific">Sinomicrobium pectinilyticum</name>
    <dbReference type="NCBI Taxonomy" id="1084421"/>
    <lineage>
        <taxon>Bacteria</taxon>
        <taxon>Pseudomonadati</taxon>
        <taxon>Bacteroidota</taxon>
        <taxon>Flavobacteriia</taxon>
        <taxon>Flavobacteriales</taxon>
        <taxon>Flavobacteriaceae</taxon>
        <taxon>Sinomicrobium</taxon>
    </lineage>
</organism>
<proteinExistence type="predicted"/>
<keyword evidence="1" id="KW-0732">Signal</keyword>
<feature type="signal peptide" evidence="1">
    <location>
        <begin position="1"/>
        <end position="23"/>
    </location>
</feature>
<dbReference type="OrthoDB" id="1488726at2"/>
<dbReference type="EMBL" id="RJTM01000094">
    <property type="protein sequence ID" value="RNL84685.1"/>
    <property type="molecule type" value="Genomic_DNA"/>
</dbReference>
<evidence type="ECO:0000256" key="1">
    <source>
        <dbReference type="SAM" id="SignalP"/>
    </source>
</evidence>
<protein>
    <submittedName>
        <fullName evidence="2">Uncharacterized protein</fullName>
    </submittedName>
</protein>
<dbReference type="PROSITE" id="PS51257">
    <property type="entry name" value="PROKAR_LIPOPROTEIN"/>
    <property type="match status" value="1"/>
</dbReference>
<gene>
    <name evidence="2" type="ORF">ED312_13430</name>
</gene>
<evidence type="ECO:0000313" key="2">
    <source>
        <dbReference type="EMBL" id="RNL84685.1"/>
    </source>
</evidence>
<dbReference type="AlphaFoldDB" id="A0A3N0EA13"/>
<sequence length="329" mass="36085">MKNVKTPLAILVLSALLFTGCLSDDEGITPIEEPPFDPPTAEAFNSLRDAALQDRLQTAQFNAEDGITFTSENGVTLNIFPGCLTLDGDAVTGEVDLEFMEFFEKENMLPANKPTMGLTPEGDKTLLISGGEFYVNVTQNGEALESGCNMQMTIPADLTGGPDQDMTLWTGIIDNDGNLVWDEEEENDNGQENGVFAEGDQYFAFFGEFGWTNVDRFYNDPRPKTTLQVQVPEGFTNENCAVYLSYDGEGNALALLDTFDANTGTFSEHYGQIPVGLEMHVIFVTEEDGQWRYAIRGVTVAENDIYTFTLEDTTTGSEEDLVDAISALP</sequence>
<reference evidence="2 3" key="1">
    <citation type="submission" date="2018-10" db="EMBL/GenBank/DDBJ databases">
        <title>Sinomicrobium pectinilyticum sp. nov., a pectinase-producing bacterium isolated from alkaline and saline soil, and emended description of the genus Sinomicrobium.</title>
        <authorList>
            <person name="Cheng B."/>
            <person name="Li C."/>
            <person name="Lai Q."/>
            <person name="Du M."/>
            <person name="Shao Z."/>
            <person name="Xu P."/>
            <person name="Yang C."/>
        </authorList>
    </citation>
    <scope>NUCLEOTIDE SEQUENCE [LARGE SCALE GENOMIC DNA]</scope>
    <source>
        <strain evidence="2 3">5DNS001</strain>
    </source>
</reference>
<evidence type="ECO:0000313" key="3">
    <source>
        <dbReference type="Proteomes" id="UP000267469"/>
    </source>
</evidence>